<keyword evidence="3" id="KW-1003">Cell membrane</keyword>
<feature type="transmembrane region" description="Helical" evidence="7">
    <location>
        <begin position="326"/>
        <end position="348"/>
    </location>
</feature>
<feature type="transmembrane region" description="Helical" evidence="7">
    <location>
        <begin position="17"/>
        <end position="38"/>
    </location>
</feature>
<evidence type="ECO:0000256" key="2">
    <source>
        <dbReference type="ARBA" id="ARBA00022448"/>
    </source>
</evidence>
<protein>
    <submittedName>
        <fullName evidence="8">Multidrug export protein mepA</fullName>
    </submittedName>
</protein>
<dbReference type="STRING" id="39492.ERS852540_01848"/>
<gene>
    <name evidence="8" type="primary">mepA_10</name>
    <name evidence="8" type="ORF">ERS852540_01848</name>
</gene>
<keyword evidence="5 7" id="KW-1133">Transmembrane helix</keyword>
<name>A0A174ZTF4_9FIRM</name>
<dbReference type="InterPro" id="IPR048279">
    <property type="entry name" value="MdtK-like"/>
</dbReference>
<dbReference type="GO" id="GO:0005886">
    <property type="term" value="C:plasma membrane"/>
    <property type="evidence" value="ECO:0007669"/>
    <property type="project" value="UniProtKB-SubCell"/>
</dbReference>
<dbReference type="GO" id="GO:0015297">
    <property type="term" value="F:antiporter activity"/>
    <property type="evidence" value="ECO:0007669"/>
    <property type="project" value="InterPro"/>
</dbReference>
<feature type="transmembrane region" description="Helical" evidence="7">
    <location>
        <begin position="103"/>
        <end position="120"/>
    </location>
</feature>
<dbReference type="InterPro" id="IPR051327">
    <property type="entry name" value="MATE_MepA_subfamily"/>
</dbReference>
<dbReference type="NCBIfam" id="TIGR00797">
    <property type="entry name" value="matE"/>
    <property type="match status" value="1"/>
</dbReference>
<feature type="transmembrane region" description="Helical" evidence="7">
    <location>
        <begin position="169"/>
        <end position="192"/>
    </location>
</feature>
<evidence type="ECO:0000256" key="7">
    <source>
        <dbReference type="SAM" id="Phobius"/>
    </source>
</evidence>
<evidence type="ECO:0000256" key="1">
    <source>
        <dbReference type="ARBA" id="ARBA00004651"/>
    </source>
</evidence>
<keyword evidence="6 7" id="KW-0472">Membrane</keyword>
<feature type="transmembrane region" description="Helical" evidence="7">
    <location>
        <begin position="426"/>
        <end position="447"/>
    </location>
</feature>
<dbReference type="Pfam" id="PF01554">
    <property type="entry name" value="MatE"/>
    <property type="match status" value="2"/>
</dbReference>
<dbReference type="PIRSF" id="PIRSF006603">
    <property type="entry name" value="DinF"/>
    <property type="match status" value="1"/>
</dbReference>
<dbReference type="EMBL" id="CZBY01000015">
    <property type="protein sequence ID" value="CUQ89047.1"/>
    <property type="molecule type" value="Genomic_DNA"/>
</dbReference>
<organism evidence="8 9">
    <name type="scientific">[Eubacterium] siraeum</name>
    <dbReference type="NCBI Taxonomy" id="39492"/>
    <lineage>
        <taxon>Bacteria</taxon>
        <taxon>Bacillati</taxon>
        <taxon>Bacillota</taxon>
        <taxon>Clostridia</taxon>
        <taxon>Eubacteriales</taxon>
        <taxon>Oscillospiraceae</taxon>
        <taxon>Oscillospiraceae incertae sedis</taxon>
    </lineage>
</organism>
<accession>A0A174ZTF4</accession>
<comment type="subcellular location">
    <subcellularLocation>
        <location evidence="1">Cell membrane</location>
        <topology evidence="1">Multi-pass membrane protein</topology>
    </subcellularLocation>
</comment>
<feature type="transmembrane region" description="Helical" evidence="7">
    <location>
        <begin position="204"/>
        <end position="225"/>
    </location>
</feature>
<dbReference type="InterPro" id="IPR002528">
    <property type="entry name" value="MATE_fam"/>
</dbReference>
<feature type="transmembrane region" description="Helical" evidence="7">
    <location>
        <begin position="246"/>
        <end position="271"/>
    </location>
</feature>
<proteinExistence type="predicted"/>
<dbReference type="PANTHER" id="PTHR43823">
    <property type="entry name" value="SPORULATION PROTEIN YKVU"/>
    <property type="match status" value="1"/>
</dbReference>
<dbReference type="Proteomes" id="UP000095662">
    <property type="component" value="Unassembled WGS sequence"/>
</dbReference>
<feature type="transmembrane region" description="Helical" evidence="7">
    <location>
        <begin position="58"/>
        <end position="82"/>
    </location>
</feature>
<feature type="transmembrane region" description="Helical" evidence="7">
    <location>
        <begin position="291"/>
        <end position="314"/>
    </location>
</feature>
<keyword evidence="4 7" id="KW-0812">Transmembrane</keyword>
<keyword evidence="2" id="KW-0813">Transport</keyword>
<feature type="transmembrane region" description="Helical" evidence="7">
    <location>
        <begin position="140"/>
        <end position="157"/>
    </location>
</feature>
<evidence type="ECO:0000313" key="8">
    <source>
        <dbReference type="EMBL" id="CUQ89047.1"/>
    </source>
</evidence>
<dbReference type="AlphaFoldDB" id="A0A174ZTF4"/>
<evidence type="ECO:0000313" key="9">
    <source>
        <dbReference type="Proteomes" id="UP000095662"/>
    </source>
</evidence>
<evidence type="ECO:0000256" key="3">
    <source>
        <dbReference type="ARBA" id="ARBA00022475"/>
    </source>
</evidence>
<reference evidence="8 9" key="1">
    <citation type="submission" date="2015-09" db="EMBL/GenBank/DDBJ databases">
        <authorList>
            <consortium name="Pathogen Informatics"/>
        </authorList>
    </citation>
    <scope>NUCLEOTIDE SEQUENCE [LARGE SCALE GENOMIC DNA]</scope>
    <source>
        <strain evidence="8 9">2789STDY5834928</strain>
    </source>
</reference>
<feature type="transmembrane region" description="Helical" evidence="7">
    <location>
        <begin position="401"/>
        <end position="420"/>
    </location>
</feature>
<evidence type="ECO:0000256" key="6">
    <source>
        <dbReference type="ARBA" id="ARBA00023136"/>
    </source>
</evidence>
<evidence type="ECO:0000256" key="5">
    <source>
        <dbReference type="ARBA" id="ARBA00022989"/>
    </source>
</evidence>
<feature type="transmembrane region" description="Helical" evidence="7">
    <location>
        <begin position="368"/>
        <end position="389"/>
    </location>
</feature>
<sequence>MEQEKVNRLGTEPVKKLLLRTGLPVILSMVLQAVYNIVDSAFVTNMQTGGEAAFNALTLAFPMQMLMVAVGIGTGVGANALLSKSLGQSDKEKASLTSGNAEFLALIIYVVFLLVGLFGVEPYIRTQTQDGEIAGMAGDYLTICCTMSFGITFFSIYEKLLQATGRSLFSTIAQIAGAVTNIILDPIMIYGLLGFPEMKVKGAALATVIGQIVSLVTALIFHIKFNTEIAKKLRYKKPDMKIIKGIYSIGLPAIIAQALMSIMTYGMNVILGSVSVDAVTAYGLYYKVQQFFLFAAFGMRDAITPVISYAHGMADKARIKNGIKYGMLYTLIIMALGTILIEIFAVPLGEMFSLSGNSLRLCTDAMRIITISFVFAGANIAFQGIFQAIDGGLQSLIVSLLRQLVLVLPVAWGFSLLVLGGAPDMLMWWVFPIAEAISALVSVIFMIRLNKTKIAVL</sequence>
<evidence type="ECO:0000256" key="4">
    <source>
        <dbReference type="ARBA" id="ARBA00022692"/>
    </source>
</evidence>
<dbReference type="OrthoDB" id="9811110at2"/>
<dbReference type="GO" id="GO:0042910">
    <property type="term" value="F:xenobiotic transmembrane transporter activity"/>
    <property type="evidence" value="ECO:0007669"/>
    <property type="project" value="InterPro"/>
</dbReference>
<dbReference type="PANTHER" id="PTHR43823:SF3">
    <property type="entry name" value="MULTIDRUG EXPORT PROTEIN MEPA"/>
    <property type="match status" value="1"/>
</dbReference>